<evidence type="ECO:0000256" key="4">
    <source>
        <dbReference type="ARBA" id="ARBA00022840"/>
    </source>
</evidence>
<dbReference type="InterPro" id="IPR014016">
    <property type="entry name" value="UvrD-like_ATP-bd"/>
</dbReference>
<dbReference type="AlphaFoldDB" id="A0A3M4UF84"/>
<organism evidence="7 8">
    <name type="scientific">Pseudomonas syringae pv. coriandricola</name>
    <dbReference type="NCBI Taxonomy" id="264453"/>
    <lineage>
        <taxon>Bacteria</taxon>
        <taxon>Pseudomonadati</taxon>
        <taxon>Pseudomonadota</taxon>
        <taxon>Gammaproteobacteria</taxon>
        <taxon>Pseudomonadales</taxon>
        <taxon>Pseudomonadaceae</taxon>
        <taxon>Pseudomonas</taxon>
    </lineage>
</organism>
<dbReference type="SUPFAM" id="SSF52540">
    <property type="entry name" value="P-loop containing nucleoside triphosphate hydrolases"/>
    <property type="match status" value="1"/>
</dbReference>
<dbReference type="EMBL" id="RBTT01000260">
    <property type="protein sequence ID" value="RMU06430.1"/>
    <property type="molecule type" value="Genomic_DNA"/>
</dbReference>
<keyword evidence="4 5" id="KW-0067">ATP-binding</keyword>
<evidence type="ECO:0000313" key="7">
    <source>
        <dbReference type="EMBL" id="RMU06430.1"/>
    </source>
</evidence>
<dbReference type="GO" id="GO:0000725">
    <property type="term" value="P:recombinational repair"/>
    <property type="evidence" value="ECO:0007669"/>
    <property type="project" value="TreeGrafter"/>
</dbReference>
<dbReference type="GO" id="GO:0016787">
    <property type="term" value="F:hydrolase activity"/>
    <property type="evidence" value="ECO:0007669"/>
    <property type="project" value="UniProtKB-UniRule"/>
</dbReference>
<accession>A0A3M4UF84</accession>
<dbReference type="GO" id="GO:0003677">
    <property type="term" value="F:DNA binding"/>
    <property type="evidence" value="ECO:0007669"/>
    <property type="project" value="InterPro"/>
</dbReference>
<dbReference type="PANTHER" id="PTHR11070">
    <property type="entry name" value="UVRD / RECB / PCRA DNA HELICASE FAMILY MEMBER"/>
    <property type="match status" value="1"/>
</dbReference>
<dbReference type="GO" id="GO:0005524">
    <property type="term" value="F:ATP binding"/>
    <property type="evidence" value="ECO:0007669"/>
    <property type="project" value="UniProtKB-UniRule"/>
</dbReference>
<evidence type="ECO:0000313" key="8">
    <source>
        <dbReference type="Proteomes" id="UP000274212"/>
    </source>
</evidence>
<proteinExistence type="predicted"/>
<dbReference type="GO" id="GO:0043138">
    <property type="term" value="F:3'-5' DNA helicase activity"/>
    <property type="evidence" value="ECO:0007669"/>
    <property type="project" value="TreeGrafter"/>
</dbReference>
<dbReference type="PANTHER" id="PTHR11070:SF45">
    <property type="entry name" value="DNA 3'-5' HELICASE"/>
    <property type="match status" value="1"/>
</dbReference>
<dbReference type="InterPro" id="IPR000212">
    <property type="entry name" value="DNA_helicase_UvrD/REP"/>
</dbReference>
<dbReference type="Proteomes" id="UP000274212">
    <property type="component" value="Unassembled WGS sequence"/>
</dbReference>
<reference evidence="7 8" key="1">
    <citation type="submission" date="2018-08" db="EMBL/GenBank/DDBJ databases">
        <title>Recombination of ecologically and evolutionarily significant loci maintains genetic cohesion in the Pseudomonas syringae species complex.</title>
        <authorList>
            <person name="Dillon M."/>
            <person name="Thakur S."/>
            <person name="Almeida R.N.D."/>
            <person name="Weir B.S."/>
            <person name="Guttman D.S."/>
        </authorList>
    </citation>
    <scope>NUCLEOTIDE SEQUENCE [LARGE SCALE GENOMIC DNA]</scope>
    <source>
        <strain evidence="7 8">ICMP 9829</strain>
    </source>
</reference>
<comment type="caution">
    <text evidence="7">The sequence shown here is derived from an EMBL/GenBank/DDBJ whole genome shotgun (WGS) entry which is preliminary data.</text>
</comment>
<keyword evidence="2 5" id="KW-0378">Hydrolase</keyword>
<evidence type="ECO:0000256" key="5">
    <source>
        <dbReference type="PROSITE-ProRule" id="PRU00560"/>
    </source>
</evidence>
<evidence type="ECO:0000256" key="2">
    <source>
        <dbReference type="ARBA" id="ARBA00022801"/>
    </source>
</evidence>
<keyword evidence="3 5" id="KW-0347">Helicase</keyword>
<evidence type="ECO:0000259" key="6">
    <source>
        <dbReference type="PROSITE" id="PS51198"/>
    </source>
</evidence>
<sequence length="494" mass="55153">MRCAIASHHLMVGSNFYHGRTRRMKALIDVVPTAEQLALFSRVTSGVDVIRGAAGSGKTTTALLKLRTSVAFYLNRARRQAEPRPVKVLVLTFNRTLRGYINELTQRQLGREPLISLEIATFNKWAQNLTDARNILDLDEASAHLGSLATLSGLDSEFAVEEAQYVLGRFPIADLDDYLSARRDGRGVTPRMEKPARQVLLDRVIRPYLNFKQESGRVDWGDLACELSNTQVEQYDVIVVDETQDFSANEIRAVLNQRSADASVTFVLDSAQRIYARNFSWVEVGVNLRPEKSHTLQTNYRNTRQIARFASAMLSGLPIDDNGTMPNYASARADGPKPIVLRGAYLNQVRGAIQFLRGIDLTEQSVAFLHYKGWFRDLIPALNRAGFPFVSLTGSPIWPEGPENIALCTLHSSKGLEFDHVIMIGLDGSVLRVEVPDDEDQIDVAEHEPSARLRRLVAMGVGRARESVLIGFKPSDTPDIMHFVDDDLYEGRDV</sequence>
<dbReference type="GO" id="GO:0005829">
    <property type="term" value="C:cytosol"/>
    <property type="evidence" value="ECO:0007669"/>
    <property type="project" value="TreeGrafter"/>
</dbReference>
<gene>
    <name evidence="7" type="ORF">ALP36_00303</name>
</gene>
<protein>
    <submittedName>
        <fullName evidence="7">Superfamily I DNA and RNA helicase-like protein</fullName>
    </submittedName>
</protein>
<name>A0A3M4UF84_9PSED</name>
<dbReference type="Gene3D" id="3.40.50.300">
    <property type="entry name" value="P-loop containing nucleotide triphosphate hydrolases"/>
    <property type="match status" value="2"/>
</dbReference>
<dbReference type="PROSITE" id="PS51198">
    <property type="entry name" value="UVRD_HELICASE_ATP_BIND"/>
    <property type="match status" value="1"/>
</dbReference>
<feature type="domain" description="UvrD-like helicase ATP-binding" evidence="6">
    <location>
        <begin position="31"/>
        <end position="303"/>
    </location>
</feature>
<keyword evidence="1 5" id="KW-0547">Nucleotide-binding</keyword>
<dbReference type="Pfam" id="PF13245">
    <property type="entry name" value="AAA_19"/>
    <property type="match status" value="1"/>
</dbReference>
<evidence type="ECO:0000256" key="1">
    <source>
        <dbReference type="ARBA" id="ARBA00022741"/>
    </source>
</evidence>
<evidence type="ECO:0000256" key="3">
    <source>
        <dbReference type="ARBA" id="ARBA00022806"/>
    </source>
</evidence>
<feature type="binding site" evidence="5">
    <location>
        <begin position="52"/>
        <end position="59"/>
    </location>
    <ligand>
        <name>ATP</name>
        <dbReference type="ChEBI" id="CHEBI:30616"/>
    </ligand>
</feature>
<dbReference type="InterPro" id="IPR027417">
    <property type="entry name" value="P-loop_NTPase"/>
</dbReference>